<feature type="domain" description="F-box" evidence="1">
    <location>
        <begin position="1"/>
        <end position="43"/>
    </location>
</feature>
<organism evidence="2 3">
    <name type="scientific">Ditylenchus destructor</name>
    <dbReference type="NCBI Taxonomy" id="166010"/>
    <lineage>
        <taxon>Eukaryota</taxon>
        <taxon>Metazoa</taxon>
        <taxon>Ecdysozoa</taxon>
        <taxon>Nematoda</taxon>
        <taxon>Chromadorea</taxon>
        <taxon>Rhabditida</taxon>
        <taxon>Tylenchina</taxon>
        <taxon>Tylenchomorpha</taxon>
        <taxon>Sphaerularioidea</taxon>
        <taxon>Anguinidae</taxon>
        <taxon>Anguininae</taxon>
        <taxon>Ditylenchus</taxon>
    </lineage>
</organism>
<dbReference type="EMBL" id="JAKKPZ010000064">
    <property type="protein sequence ID" value="KAI1704713.1"/>
    <property type="molecule type" value="Genomic_DNA"/>
</dbReference>
<dbReference type="InterPro" id="IPR001810">
    <property type="entry name" value="F-box_dom"/>
</dbReference>
<reference evidence="2" key="1">
    <citation type="submission" date="2022-01" db="EMBL/GenBank/DDBJ databases">
        <title>Genome Sequence Resource for Two Populations of Ditylenchus destructor, the Migratory Endoparasitic Phytonematode.</title>
        <authorList>
            <person name="Zhang H."/>
            <person name="Lin R."/>
            <person name="Xie B."/>
        </authorList>
    </citation>
    <scope>NUCLEOTIDE SEQUENCE</scope>
    <source>
        <strain evidence="2">BazhouSP</strain>
    </source>
</reference>
<dbReference type="Proteomes" id="UP001201812">
    <property type="component" value="Unassembled WGS sequence"/>
</dbReference>
<proteinExistence type="predicted"/>
<protein>
    <recommendedName>
        <fullName evidence="1">F-box domain-containing protein</fullName>
    </recommendedName>
</protein>
<keyword evidence="3" id="KW-1185">Reference proteome</keyword>
<name>A0AAD4R213_9BILA</name>
<dbReference type="AlphaFoldDB" id="A0AAD4R213"/>
<gene>
    <name evidence="2" type="ORF">DdX_14069</name>
</gene>
<accession>A0AAD4R213</accession>
<sequence>MILPAYVLLDILKCMNREELLKVQETTRVINDIIRQDFTSKPLRSYDEGCELVIERNNDNELRLQIRPPNGRYAPTIPGCQECDHPETCRQQCPQHSHSIDEMRPFLADYIRYGRVTIHSGAQEFRLIPYSPEQVALLESISHEFLEFAYPCLLKMVIRTNAPSIGFTRNSYFRAENNRTKEVIELRCVARAEVKDKFDVDISSHLGYAAWIVERRLI</sequence>
<evidence type="ECO:0000313" key="2">
    <source>
        <dbReference type="EMBL" id="KAI1704713.1"/>
    </source>
</evidence>
<dbReference type="PROSITE" id="PS50181">
    <property type="entry name" value="FBOX"/>
    <property type="match status" value="1"/>
</dbReference>
<evidence type="ECO:0000259" key="1">
    <source>
        <dbReference type="PROSITE" id="PS50181"/>
    </source>
</evidence>
<evidence type="ECO:0000313" key="3">
    <source>
        <dbReference type="Proteomes" id="UP001201812"/>
    </source>
</evidence>
<comment type="caution">
    <text evidence="2">The sequence shown here is derived from an EMBL/GenBank/DDBJ whole genome shotgun (WGS) entry which is preliminary data.</text>
</comment>